<evidence type="ECO:0000313" key="1">
    <source>
        <dbReference type="EMBL" id="TRL24675.1"/>
    </source>
</evidence>
<protein>
    <submittedName>
        <fullName evidence="1">Uncharacterized protein</fullName>
    </submittedName>
</protein>
<dbReference type="AlphaFoldDB" id="A0A549SD43"/>
<proteinExistence type="predicted"/>
<evidence type="ECO:0000313" key="2">
    <source>
        <dbReference type="Proteomes" id="UP000316781"/>
    </source>
</evidence>
<name>A0A549SD43_METSR</name>
<comment type="caution">
    <text evidence="1">The sequence shown here is derived from an EMBL/GenBank/DDBJ whole genome shotgun (WGS) entry which is preliminary data.</text>
</comment>
<accession>A0A549SD43</accession>
<sequence>MDGLRHLVRFGGDFRRLLAKPKDEIGVVERLGLFKKTAHLLVFEPRVRHGQLRELVAKILVDPERTDNFFCILRRISEIGLETRIAEPLVRIVQKRIGNAINPRDELRISYFDLRPAFLELGEQPGCRQVVAGARQLFTDRLALARVHCAVQLGA</sequence>
<gene>
    <name evidence="1" type="ORF">FM996_20445</name>
</gene>
<dbReference type="RefSeq" id="WP_142864572.1">
    <property type="nucleotide sequence ID" value="NZ_VJMF01000107.1"/>
</dbReference>
<organism evidence="1 2">
    <name type="scientific">Methylosinus sporium</name>
    <dbReference type="NCBI Taxonomy" id="428"/>
    <lineage>
        <taxon>Bacteria</taxon>
        <taxon>Pseudomonadati</taxon>
        <taxon>Pseudomonadota</taxon>
        <taxon>Alphaproteobacteria</taxon>
        <taxon>Hyphomicrobiales</taxon>
        <taxon>Methylocystaceae</taxon>
        <taxon>Methylosinus</taxon>
    </lineage>
</organism>
<dbReference type="Proteomes" id="UP000316781">
    <property type="component" value="Unassembled WGS sequence"/>
</dbReference>
<dbReference type="EMBL" id="VJMF01000107">
    <property type="protein sequence ID" value="TRL24675.1"/>
    <property type="molecule type" value="Genomic_DNA"/>
</dbReference>
<reference evidence="1 2" key="1">
    <citation type="submission" date="2019-07" db="EMBL/GenBank/DDBJ databases">
        <title>Ln-dependent methylotrophs.</title>
        <authorList>
            <person name="Tani A."/>
        </authorList>
    </citation>
    <scope>NUCLEOTIDE SEQUENCE [LARGE SCALE GENOMIC DNA]</scope>
    <source>
        <strain evidence="1 2">SM89A</strain>
    </source>
</reference>